<gene>
    <name evidence="7" type="primary">hbpA</name>
    <name evidence="7" type="ORF">SULPSESMR1_02104</name>
</gene>
<feature type="signal peptide" evidence="5">
    <location>
        <begin position="1"/>
        <end position="25"/>
    </location>
</feature>
<accession>A0A221K1N7</accession>
<evidence type="ECO:0000259" key="6">
    <source>
        <dbReference type="Pfam" id="PF00496"/>
    </source>
</evidence>
<name>A0A221K1N7_9RHOB</name>
<dbReference type="CDD" id="cd08517">
    <property type="entry name" value="PBP2_NikA_DppA_OppA_like_13"/>
    <property type="match status" value="1"/>
</dbReference>
<dbReference type="GO" id="GO:0043190">
    <property type="term" value="C:ATP-binding cassette (ABC) transporter complex"/>
    <property type="evidence" value="ECO:0007669"/>
    <property type="project" value="InterPro"/>
</dbReference>
<organism evidence="7 8">
    <name type="scientific">Pseudosulfitobacter pseudonitzschiae</name>
    <dbReference type="NCBI Taxonomy" id="1402135"/>
    <lineage>
        <taxon>Bacteria</taxon>
        <taxon>Pseudomonadati</taxon>
        <taxon>Pseudomonadota</taxon>
        <taxon>Alphaproteobacteria</taxon>
        <taxon>Rhodobacterales</taxon>
        <taxon>Roseobacteraceae</taxon>
        <taxon>Pseudosulfitobacter</taxon>
    </lineage>
</organism>
<feature type="chain" id="PRO_5013075610" evidence="5">
    <location>
        <begin position="26"/>
        <end position="518"/>
    </location>
</feature>
<dbReference type="InterPro" id="IPR030678">
    <property type="entry name" value="Peptide/Ni-bd"/>
</dbReference>
<proteinExistence type="inferred from homology"/>
<dbReference type="AlphaFoldDB" id="A0A221K1N7"/>
<evidence type="ECO:0000256" key="4">
    <source>
        <dbReference type="ARBA" id="ARBA00022729"/>
    </source>
</evidence>
<keyword evidence="8" id="KW-1185">Reference proteome</keyword>
<dbReference type="KEGG" id="spse:SULPSESMR1_02104"/>
<dbReference type="SUPFAM" id="SSF53850">
    <property type="entry name" value="Periplasmic binding protein-like II"/>
    <property type="match status" value="1"/>
</dbReference>
<keyword evidence="3" id="KW-0813">Transport</keyword>
<dbReference type="InterPro" id="IPR039424">
    <property type="entry name" value="SBP_5"/>
</dbReference>
<reference evidence="7 8" key="1">
    <citation type="submission" date="2017-07" db="EMBL/GenBank/DDBJ databases">
        <title>Genome Sequence of Sulfitobacter pseudonitzschiae Strain SMR1 Isolated from a culture of the Diatom Skeletonema marinoi.</title>
        <authorList>
            <person name="Topel M."/>
            <person name="Pinder M.I.M."/>
            <person name="Johansson O.N."/>
            <person name="Kourtchenko O."/>
            <person name="Godhe A."/>
            <person name="Clarke A.K."/>
        </authorList>
    </citation>
    <scope>NUCLEOTIDE SEQUENCE [LARGE SCALE GENOMIC DNA]</scope>
    <source>
        <strain evidence="7 8">SMR1</strain>
    </source>
</reference>
<comment type="subcellular location">
    <subcellularLocation>
        <location evidence="1">Periplasm</location>
    </subcellularLocation>
</comment>
<evidence type="ECO:0000256" key="3">
    <source>
        <dbReference type="ARBA" id="ARBA00022448"/>
    </source>
</evidence>
<evidence type="ECO:0000256" key="5">
    <source>
        <dbReference type="SAM" id="SignalP"/>
    </source>
</evidence>
<dbReference type="PIRSF" id="PIRSF002741">
    <property type="entry name" value="MppA"/>
    <property type="match status" value="1"/>
</dbReference>
<dbReference type="Pfam" id="PF00496">
    <property type="entry name" value="SBP_bac_5"/>
    <property type="match status" value="1"/>
</dbReference>
<evidence type="ECO:0000313" key="8">
    <source>
        <dbReference type="Proteomes" id="UP000199754"/>
    </source>
</evidence>
<dbReference type="GO" id="GO:0030288">
    <property type="term" value="C:outer membrane-bounded periplasmic space"/>
    <property type="evidence" value="ECO:0007669"/>
    <property type="project" value="UniProtKB-ARBA"/>
</dbReference>
<evidence type="ECO:0000256" key="1">
    <source>
        <dbReference type="ARBA" id="ARBA00004418"/>
    </source>
</evidence>
<evidence type="ECO:0000256" key="2">
    <source>
        <dbReference type="ARBA" id="ARBA00005695"/>
    </source>
</evidence>
<feature type="domain" description="Solute-binding protein family 5" evidence="6">
    <location>
        <begin position="70"/>
        <end position="418"/>
    </location>
</feature>
<keyword evidence="4 5" id="KW-0732">Signal</keyword>
<dbReference type="Gene3D" id="3.10.105.10">
    <property type="entry name" value="Dipeptide-binding Protein, Domain 3"/>
    <property type="match status" value="1"/>
</dbReference>
<dbReference type="PANTHER" id="PTHR30290">
    <property type="entry name" value="PERIPLASMIC BINDING COMPONENT OF ABC TRANSPORTER"/>
    <property type="match status" value="1"/>
</dbReference>
<dbReference type="OrthoDB" id="9803988at2"/>
<sequence>MTTFAKLMGAASVALCTFASAPVLAEGGTLVIGSTQTPRHLNGSVQSGIATAVPSTQLFASPLRYDENWEPQPYLAESWSVAEDGLSVTLNLVQGATFHDGMPITSEDVAFSIMNTKENHPFKSMFDPVDTIETPDAHTVIINLSKPHPALLLALSPALAPVLPKHIYGDGQDPKTHPANSDPVGSGPFILEEFTPGQAIVMKKNPDFFIEGRPKLDEIIIRLIKDESALLIAMENGEADMYPFMAQSTSIKRLEKDENLIVTAEGYAAVGPINWLAFNLESPKLSDVRVRQAIAYATDRTFITKALHRGTSSAQRGPIIESSPFFDETIPAYDVDLEKAQALMAEAGFADGMELTIDFIPGPKEQQQSIAEYLKSQLKKIGIDVTVRAAPDFPTWAGRIASHDFELTMDLVFNWGDPVIGVHRTYLSDNIIKGVIWSNTQSYSNAKVDELLNAAAVETDAAKRKDLYAQFQQIVAADLPVYWINATPYHTAYNAKLLNPPLGIWGTMHPMDTVEWAE</sequence>
<evidence type="ECO:0000313" key="7">
    <source>
        <dbReference type="EMBL" id="ASM72906.1"/>
    </source>
</evidence>
<dbReference type="InterPro" id="IPR000914">
    <property type="entry name" value="SBP_5_dom"/>
</dbReference>
<dbReference type="GO" id="GO:0015833">
    <property type="term" value="P:peptide transport"/>
    <property type="evidence" value="ECO:0007669"/>
    <property type="project" value="TreeGrafter"/>
</dbReference>
<dbReference type="EMBL" id="CP022415">
    <property type="protein sequence ID" value="ASM72906.1"/>
    <property type="molecule type" value="Genomic_DNA"/>
</dbReference>
<dbReference type="GO" id="GO:1904680">
    <property type="term" value="F:peptide transmembrane transporter activity"/>
    <property type="evidence" value="ECO:0007669"/>
    <property type="project" value="TreeGrafter"/>
</dbReference>
<dbReference type="RefSeq" id="WP_089420752.1">
    <property type="nucleotide sequence ID" value="NZ_CP022415.1"/>
</dbReference>
<dbReference type="Gene3D" id="3.40.190.10">
    <property type="entry name" value="Periplasmic binding protein-like II"/>
    <property type="match status" value="1"/>
</dbReference>
<dbReference type="PANTHER" id="PTHR30290:SF9">
    <property type="entry name" value="OLIGOPEPTIDE-BINDING PROTEIN APPA"/>
    <property type="match status" value="1"/>
</dbReference>
<comment type="similarity">
    <text evidence="2">Belongs to the bacterial solute-binding protein 5 family.</text>
</comment>
<dbReference type="Proteomes" id="UP000199754">
    <property type="component" value="Chromosome"/>
</dbReference>
<protein>
    <submittedName>
        <fullName evidence="7">Heme-binding protein A</fullName>
    </submittedName>
</protein>